<proteinExistence type="predicted"/>
<keyword evidence="2" id="KW-1185">Reference proteome</keyword>
<dbReference type="AlphaFoldDB" id="A0A9P8Q9N5"/>
<reference evidence="1" key="1">
    <citation type="journal article" date="2021" name="Open Biol.">
        <title>Shared evolutionary footprints suggest mitochondrial oxidative damage underlies multiple complex I losses in fungi.</title>
        <authorList>
            <person name="Schikora-Tamarit M.A."/>
            <person name="Marcet-Houben M."/>
            <person name="Nosek J."/>
            <person name="Gabaldon T."/>
        </authorList>
    </citation>
    <scope>NUCLEOTIDE SEQUENCE</scope>
    <source>
        <strain evidence="1">CBS2887</strain>
    </source>
</reference>
<dbReference type="Proteomes" id="UP000774326">
    <property type="component" value="Unassembled WGS sequence"/>
</dbReference>
<sequence length="104" mass="11761">MIEFGLNLEVEASWIFPVGGGTFHRNDTTGDSLPEQILFTIVEAEIDMRLDSKRPCIHFVDWNSLGCVWLDDNLMLTGFEEDRNLSVVKQSDGRSQSDDLDVIV</sequence>
<name>A0A9P8Q9N5_WICPI</name>
<dbReference type="EMBL" id="JAEUBG010002005">
    <property type="protein sequence ID" value="KAH3685439.1"/>
    <property type="molecule type" value="Genomic_DNA"/>
</dbReference>
<protein>
    <submittedName>
        <fullName evidence="1">Uncharacterized protein</fullName>
    </submittedName>
</protein>
<organism evidence="1 2">
    <name type="scientific">Wickerhamomyces pijperi</name>
    <name type="common">Yeast</name>
    <name type="synonym">Pichia pijperi</name>
    <dbReference type="NCBI Taxonomy" id="599730"/>
    <lineage>
        <taxon>Eukaryota</taxon>
        <taxon>Fungi</taxon>
        <taxon>Dikarya</taxon>
        <taxon>Ascomycota</taxon>
        <taxon>Saccharomycotina</taxon>
        <taxon>Saccharomycetes</taxon>
        <taxon>Phaffomycetales</taxon>
        <taxon>Wickerhamomycetaceae</taxon>
        <taxon>Wickerhamomyces</taxon>
    </lineage>
</organism>
<comment type="caution">
    <text evidence="1">The sequence shown here is derived from an EMBL/GenBank/DDBJ whole genome shotgun (WGS) entry which is preliminary data.</text>
</comment>
<evidence type="ECO:0000313" key="1">
    <source>
        <dbReference type="EMBL" id="KAH3685439.1"/>
    </source>
</evidence>
<gene>
    <name evidence="1" type="ORF">WICPIJ_003597</name>
</gene>
<reference evidence="1" key="2">
    <citation type="submission" date="2021-01" db="EMBL/GenBank/DDBJ databases">
        <authorList>
            <person name="Schikora-Tamarit M.A."/>
        </authorList>
    </citation>
    <scope>NUCLEOTIDE SEQUENCE</scope>
    <source>
        <strain evidence="1">CBS2887</strain>
    </source>
</reference>
<accession>A0A9P8Q9N5</accession>
<evidence type="ECO:0000313" key="2">
    <source>
        <dbReference type="Proteomes" id="UP000774326"/>
    </source>
</evidence>